<dbReference type="EMBL" id="KI674863">
    <property type="protein sequence ID" value="ETL32456.1"/>
    <property type="molecule type" value="Genomic_DNA"/>
</dbReference>
<sequence length="80" mass="8133">MTVQIRRSSSTLSSAYRTATSSATSSRCGNSSCESTVSSLGGRDGHQDVSIAVGGVARVGADSLNIEDVYNGLTSSWSAA</sequence>
<evidence type="ECO:0000313" key="2">
    <source>
        <dbReference type="EMBL" id="ETL32456.1"/>
    </source>
</evidence>
<feature type="compositionally biased region" description="Polar residues" evidence="1">
    <location>
        <begin position="28"/>
        <end position="39"/>
    </location>
</feature>
<dbReference type="AlphaFoldDB" id="W2IE49"/>
<name>W2IE49_PHYNI</name>
<dbReference type="Proteomes" id="UP000053864">
    <property type="component" value="Unassembled WGS sequence"/>
</dbReference>
<reference evidence="2" key="1">
    <citation type="submission" date="2013-11" db="EMBL/GenBank/DDBJ databases">
        <title>The Genome Sequence of Phytophthora parasitica CJ05E6.</title>
        <authorList>
            <consortium name="The Broad Institute Genomics Platform"/>
            <person name="Russ C."/>
            <person name="Tyler B."/>
            <person name="Panabieres F."/>
            <person name="Shan W."/>
            <person name="Tripathy S."/>
            <person name="Grunwald N."/>
            <person name="Machado M."/>
            <person name="Johnson C.S."/>
            <person name="Arredondo F."/>
            <person name="Hong C."/>
            <person name="Coffey M."/>
            <person name="Young S.K."/>
            <person name="Zeng Q."/>
            <person name="Gargeya S."/>
            <person name="Fitzgerald M."/>
            <person name="Abouelleil A."/>
            <person name="Alvarado L."/>
            <person name="Chapman S.B."/>
            <person name="Gainer-Dewar J."/>
            <person name="Goldberg J."/>
            <person name="Griggs A."/>
            <person name="Gujja S."/>
            <person name="Hansen M."/>
            <person name="Howarth C."/>
            <person name="Imamovic A."/>
            <person name="Ireland A."/>
            <person name="Larimer J."/>
            <person name="McCowan C."/>
            <person name="Murphy C."/>
            <person name="Pearson M."/>
            <person name="Poon T.W."/>
            <person name="Priest M."/>
            <person name="Roberts A."/>
            <person name="Saif S."/>
            <person name="Shea T."/>
            <person name="Sykes S."/>
            <person name="Wortman J."/>
            <person name="Nusbaum C."/>
            <person name="Birren B."/>
        </authorList>
    </citation>
    <scope>NUCLEOTIDE SEQUENCE [LARGE SCALE GENOMIC DNA]</scope>
    <source>
        <strain evidence="2">CJ05E6</strain>
    </source>
</reference>
<feature type="region of interest" description="Disordered" evidence="1">
    <location>
        <begin position="22"/>
        <end position="45"/>
    </location>
</feature>
<gene>
    <name evidence="2" type="ORF">L916_14977</name>
</gene>
<accession>W2IE49</accession>
<proteinExistence type="predicted"/>
<evidence type="ECO:0000256" key="1">
    <source>
        <dbReference type="SAM" id="MobiDB-lite"/>
    </source>
</evidence>
<protein>
    <submittedName>
        <fullName evidence="2">Uncharacterized protein</fullName>
    </submittedName>
</protein>
<organism evidence="2">
    <name type="scientific">Phytophthora nicotianae</name>
    <name type="common">Potato buckeye rot agent</name>
    <name type="synonym">Phytophthora parasitica</name>
    <dbReference type="NCBI Taxonomy" id="4792"/>
    <lineage>
        <taxon>Eukaryota</taxon>
        <taxon>Sar</taxon>
        <taxon>Stramenopiles</taxon>
        <taxon>Oomycota</taxon>
        <taxon>Peronosporomycetes</taxon>
        <taxon>Peronosporales</taxon>
        <taxon>Peronosporaceae</taxon>
        <taxon>Phytophthora</taxon>
    </lineage>
</organism>